<feature type="compositionally biased region" description="Polar residues" evidence="2">
    <location>
        <begin position="76"/>
        <end position="88"/>
    </location>
</feature>
<feature type="region of interest" description="Disordered" evidence="2">
    <location>
        <begin position="71"/>
        <end position="106"/>
    </location>
</feature>
<evidence type="ECO:0000313" key="3">
    <source>
        <dbReference type="EMBL" id="KAK5070662.1"/>
    </source>
</evidence>
<dbReference type="EMBL" id="JAVRRG010000397">
    <property type="protein sequence ID" value="KAK5070662.1"/>
    <property type="molecule type" value="Genomic_DNA"/>
</dbReference>
<feature type="compositionally biased region" description="Polar residues" evidence="2">
    <location>
        <begin position="142"/>
        <end position="167"/>
    </location>
</feature>
<gene>
    <name evidence="3" type="ORF">LTR24_010641</name>
</gene>
<accession>A0ABR0JT79</accession>
<feature type="coiled-coil region" evidence="1">
    <location>
        <begin position="369"/>
        <end position="407"/>
    </location>
</feature>
<keyword evidence="1" id="KW-0175">Coiled coil</keyword>
<protein>
    <submittedName>
        <fullName evidence="3">Uncharacterized protein</fullName>
    </submittedName>
</protein>
<feature type="region of interest" description="Disordered" evidence="2">
    <location>
        <begin position="136"/>
        <end position="194"/>
    </location>
</feature>
<evidence type="ECO:0000256" key="1">
    <source>
        <dbReference type="SAM" id="Coils"/>
    </source>
</evidence>
<name>A0ABR0JT79_9EURO</name>
<proteinExistence type="predicted"/>
<comment type="caution">
    <text evidence="3">The sequence shown here is derived from an EMBL/GenBank/DDBJ whole genome shotgun (WGS) entry which is preliminary data.</text>
</comment>
<feature type="coiled-coil region" evidence="1">
    <location>
        <begin position="250"/>
        <end position="286"/>
    </location>
</feature>
<evidence type="ECO:0000313" key="4">
    <source>
        <dbReference type="Proteomes" id="UP001345013"/>
    </source>
</evidence>
<feature type="compositionally biased region" description="Polar residues" evidence="2">
    <location>
        <begin position="177"/>
        <end position="186"/>
    </location>
</feature>
<keyword evidence="4" id="KW-1185">Reference proteome</keyword>
<sequence>MQSSTPRPSSKWIDEEVYRSNVLALQPSKSESDAEEDLHRDARDLGLELDQKPLDVKTVASSLSATTIASEYNPASIISQSTAPTSCDSSERRPSTSLSGRSARCGSNYETPAIVTEMERKRHSGFKSGLRKMANFRKKRMSGSSTPSVISIKSQMTGTTADGSSRSPPKGAASIESGHSYSSHDTPPTKGSFDAGMVMDRQALHRSMECQQLLSIRTRQLEEKRRFLEYQTILIKQLLVERDMQKSAKREKYIKQIAELETKSEKAVEELEARQLEDELKQQKEHELAKRAIQTRLKHMEAYCQTASPPQSPLYVDFENRPSVDSITTLPERHVTQQNYENMAQVYHDRDNMADLHASKINVLRGRQKKALQNFVLKKEREIEQVEKEQEKELESTDTDYAKQEAEIRQEFEGKRTRLEARWRLQALVVKTRMERSTGLKYEPLPDVAAVEG</sequence>
<dbReference type="Proteomes" id="UP001345013">
    <property type="component" value="Unassembled WGS sequence"/>
</dbReference>
<reference evidence="3 4" key="1">
    <citation type="submission" date="2023-08" db="EMBL/GenBank/DDBJ databases">
        <title>Black Yeasts Isolated from many extreme environments.</title>
        <authorList>
            <person name="Coleine C."/>
            <person name="Stajich J.E."/>
            <person name="Selbmann L."/>
        </authorList>
    </citation>
    <scope>NUCLEOTIDE SEQUENCE [LARGE SCALE GENOMIC DNA]</scope>
    <source>
        <strain evidence="3 4">CCFEE 5885</strain>
    </source>
</reference>
<organism evidence="3 4">
    <name type="scientific">Lithohypha guttulata</name>
    <dbReference type="NCBI Taxonomy" id="1690604"/>
    <lineage>
        <taxon>Eukaryota</taxon>
        <taxon>Fungi</taxon>
        <taxon>Dikarya</taxon>
        <taxon>Ascomycota</taxon>
        <taxon>Pezizomycotina</taxon>
        <taxon>Eurotiomycetes</taxon>
        <taxon>Chaetothyriomycetidae</taxon>
        <taxon>Chaetothyriales</taxon>
        <taxon>Trichomeriaceae</taxon>
        <taxon>Lithohypha</taxon>
    </lineage>
</organism>
<evidence type="ECO:0000256" key="2">
    <source>
        <dbReference type="SAM" id="MobiDB-lite"/>
    </source>
</evidence>